<keyword evidence="3 5" id="KW-0378">Hydrolase</keyword>
<dbReference type="PANTHER" id="PTHR32060">
    <property type="entry name" value="TAIL-SPECIFIC PROTEASE"/>
    <property type="match status" value="1"/>
</dbReference>
<dbReference type="Gene3D" id="2.30.42.10">
    <property type="match status" value="1"/>
</dbReference>
<dbReference type="NCBIfam" id="TIGR00225">
    <property type="entry name" value="prc"/>
    <property type="match status" value="1"/>
</dbReference>
<dbReference type="InterPro" id="IPR036034">
    <property type="entry name" value="PDZ_sf"/>
</dbReference>
<dbReference type="PROSITE" id="PS50106">
    <property type="entry name" value="PDZ"/>
    <property type="match status" value="1"/>
</dbReference>
<dbReference type="OrthoDB" id="9812068at2"/>
<dbReference type="SUPFAM" id="SSF52096">
    <property type="entry name" value="ClpP/crotonase"/>
    <property type="match status" value="1"/>
</dbReference>
<protein>
    <submittedName>
        <fullName evidence="7">Carboxyl-terminal processing protease</fullName>
    </submittedName>
</protein>
<evidence type="ECO:0000256" key="4">
    <source>
        <dbReference type="ARBA" id="ARBA00022825"/>
    </source>
</evidence>
<dbReference type="CDD" id="cd06782">
    <property type="entry name" value="cpPDZ_CPP-like"/>
    <property type="match status" value="1"/>
</dbReference>
<proteinExistence type="inferred from homology"/>
<evidence type="ECO:0000256" key="5">
    <source>
        <dbReference type="RuleBase" id="RU004404"/>
    </source>
</evidence>
<dbReference type="GO" id="GO:0030288">
    <property type="term" value="C:outer membrane-bounded periplasmic space"/>
    <property type="evidence" value="ECO:0007669"/>
    <property type="project" value="TreeGrafter"/>
</dbReference>
<evidence type="ECO:0000259" key="6">
    <source>
        <dbReference type="PROSITE" id="PS50106"/>
    </source>
</evidence>
<dbReference type="RefSeq" id="WP_092131892.1">
    <property type="nucleotide sequence ID" value="NZ_FNQK01000002.1"/>
</dbReference>
<dbReference type="GO" id="GO:0008236">
    <property type="term" value="F:serine-type peptidase activity"/>
    <property type="evidence" value="ECO:0007669"/>
    <property type="project" value="UniProtKB-KW"/>
</dbReference>
<dbReference type="InterPro" id="IPR004447">
    <property type="entry name" value="Peptidase_S41A"/>
</dbReference>
<keyword evidence="8" id="KW-1185">Reference proteome</keyword>
<dbReference type="PANTHER" id="PTHR32060:SF30">
    <property type="entry name" value="CARBOXY-TERMINAL PROCESSING PROTEASE CTPA"/>
    <property type="match status" value="1"/>
</dbReference>
<name>A0A1H3W4D9_BIZPA</name>
<reference evidence="7 8" key="1">
    <citation type="submission" date="2016-10" db="EMBL/GenBank/DDBJ databases">
        <authorList>
            <person name="de Groot N.N."/>
        </authorList>
    </citation>
    <scope>NUCLEOTIDE SEQUENCE [LARGE SCALE GENOMIC DNA]</scope>
    <source>
        <strain evidence="7 8">DSM 23842</strain>
    </source>
</reference>
<sequence>MKALLKRKILIPIIAILLFIGTTGFKTYQSDFFEIAKQIEIFTTLFKELNMNYVDKTNPGDLMDNAIKSMLTELDPYTIFYNEQDVEAARIKQTGDYTGVGASIKTFKDKLLVIEPYKGYPADLAGLKAGDEITIVDGVAVKDYDDDASNLLKGSPNSSLEITYVRQGKTKTTSIKRSEIEIDAVPHFSMIDENTGYIVLKKFNSKASSQTGYALKDLKAQGAKSIILDLRGNPGGLLNEAVNVVNLFVPKEQLVVSTKSKVKKYNRTYYTKNEPIDTEIPLVVLINGKSASASEIVAGTLQDIDRAVIVGSRSFGKGLVQRPKKLTYGTQIKLTISRYYTPSGRCIQALDYWNKDEKGNAVRVKQKDYNVFKTKNGRKVFDGGGVFPDEILEHSKNSAITNAILSTQSIFDFATNYYYSHPIKDISDFKLTDADFKSFKNYLKETNFSFETETEKSFAKAFEISKTENLTDNIKKDYSTLIANLNQYKQDALDENKTQLLDLLTDEIVKRYVYREGLYEYYKVHNSEIKKATDILKSPSKYKKYLN</sequence>
<keyword evidence="2 5" id="KW-0645">Protease</keyword>
<evidence type="ECO:0000256" key="3">
    <source>
        <dbReference type="ARBA" id="ARBA00022801"/>
    </source>
</evidence>
<organism evidence="7 8">
    <name type="scientific">Bizionia paragorgiae</name>
    <dbReference type="NCBI Taxonomy" id="283786"/>
    <lineage>
        <taxon>Bacteria</taxon>
        <taxon>Pseudomonadati</taxon>
        <taxon>Bacteroidota</taxon>
        <taxon>Flavobacteriia</taxon>
        <taxon>Flavobacteriales</taxon>
        <taxon>Flavobacteriaceae</taxon>
        <taxon>Bizionia</taxon>
    </lineage>
</organism>
<dbReference type="Proteomes" id="UP000198846">
    <property type="component" value="Unassembled WGS sequence"/>
</dbReference>
<evidence type="ECO:0000256" key="2">
    <source>
        <dbReference type="ARBA" id="ARBA00022670"/>
    </source>
</evidence>
<keyword evidence="4 5" id="KW-0720">Serine protease</keyword>
<dbReference type="Gene3D" id="3.30.750.44">
    <property type="match status" value="1"/>
</dbReference>
<dbReference type="Gene3D" id="3.90.226.10">
    <property type="entry name" value="2-enoyl-CoA Hydratase, Chain A, domain 1"/>
    <property type="match status" value="1"/>
</dbReference>
<dbReference type="SMART" id="SM00245">
    <property type="entry name" value="TSPc"/>
    <property type="match status" value="1"/>
</dbReference>
<dbReference type="GO" id="GO:0004175">
    <property type="term" value="F:endopeptidase activity"/>
    <property type="evidence" value="ECO:0007669"/>
    <property type="project" value="TreeGrafter"/>
</dbReference>
<feature type="domain" description="PDZ" evidence="6">
    <location>
        <begin position="85"/>
        <end position="157"/>
    </location>
</feature>
<dbReference type="InterPro" id="IPR001478">
    <property type="entry name" value="PDZ"/>
</dbReference>
<dbReference type="Pfam" id="PF13180">
    <property type="entry name" value="PDZ_2"/>
    <property type="match status" value="1"/>
</dbReference>
<comment type="similarity">
    <text evidence="1 5">Belongs to the peptidase S41A family.</text>
</comment>
<dbReference type="SUPFAM" id="SSF50156">
    <property type="entry name" value="PDZ domain-like"/>
    <property type="match status" value="1"/>
</dbReference>
<dbReference type="SMART" id="SM00228">
    <property type="entry name" value="PDZ"/>
    <property type="match status" value="1"/>
</dbReference>
<accession>A0A1H3W4D9</accession>
<dbReference type="EMBL" id="FNQK01000002">
    <property type="protein sequence ID" value="SDZ81860.1"/>
    <property type="molecule type" value="Genomic_DNA"/>
</dbReference>
<dbReference type="STRING" id="283786.SAMN04487990_102218"/>
<gene>
    <name evidence="7" type="ORF">SAMN04487990_102218</name>
</gene>
<dbReference type="AlphaFoldDB" id="A0A1H3W4D9"/>
<evidence type="ECO:0000256" key="1">
    <source>
        <dbReference type="ARBA" id="ARBA00009179"/>
    </source>
</evidence>
<evidence type="ECO:0000313" key="8">
    <source>
        <dbReference type="Proteomes" id="UP000198846"/>
    </source>
</evidence>
<dbReference type="GO" id="GO:0006508">
    <property type="term" value="P:proteolysis"/>
    <property type="evidence" value="ECO:0007669"/>
    <property type="project" value="UniProtKB-KW"/>
</dbReference>
<dbReference type="InterPro" id="IPR005151">
    <property type="entry name" value="Tail-specific_protease"/>
</dbReference>
<dbReference type="CDD" id="cd07560">
    <property type="entry name" value="Peptidase_S41_CPP"/>
    <property type="match status" value="1"/>
</dbReference>
<dbReference type="Pfam" id="PF03572">
    <property type="entry name" value="Peptidase_S41"/>
    <property type="match status" value="1"/>
</dbReference>
<dbReference type="InterPro" id="IPR029045">
    <property type="entry name" value="ClpP/crotonase-like_dom_sf"/>
</dbReference>
<dbReference type="GO" id="GO:0007165">
    <property type="term" value="P:signal transduction"/>
    <property type="evidence" value="ECO:0007669"/>
    <property type="project" value="TreeGrafter"/>
</dbReference>
<evidence type="ECO:0000313" key="7">
    <source>
        <dbReference type="EMBL" id="SDZ81860.1"/>
    </source>
</evidence>